<keyword evidence="2 6" id="KW-0560">Oxidoreductase</keyword>
<comment type="catalytic activity">
    <reaction evidence="3">
        <text>2,5-dichlorocyclohexa-2,5-dien-1,4-diol + NAD(+) = 2,5-dichlorohydroquinone + NADH + H(+)</text>
        <dbReference type="Rhea" id="RHEA:15741"/>
        <dbReference type="ChEBI" id="CHEBI:15378"/>
        <dbReference type="ChEBI" id="CHEBI:27545"/>
        <dbReference type="ChEBI" id="CHEBI:28975"/>
        <dbReference type="ChEBI" id="CHEBI:57540"/>
        <dbReference type="ChEBI" id="CHEBI:57945"/>
    </reaction>
</comment>
<dbReference type="KEGG" id="sch:Sphch_3315"/>
<dbReference type="InterPro" id="IPR036291">
    <property type="entry name" value="NAD(P)-bd_dom_sf"/>
</dbReference>
<dbReference type="CDD" id="cd05233">
    <property type="entry name" value="SDR_c"/>
    <property type="match status" value="1"/>
</dbReference>
<dbReference type="HOGENOM" id="CLU_010194_2_1_5"/>
<dbReference type="PRINTS" id="PR00080">
    <property type="entry name" value="SDRFAMILY"/>
</dbReference>
<reference evidence="6 7" key="1">
    <citation type="submission" date="2011-05" db="EMBL/GenBank/DDBJ databases">
        <title>Complete sequence of chromosome 2 of Sphingobium chlorophenolicum L-1.</title>
        <authorList>
            <consortium name="US DOE Joint Genome Institute"/>
            <person name="Lucas S."/>
            <person name="Han J."/>
            <person name="Lapidus A."/>
            <person name="Cheng J.-F."/>
            <person name="Goodwin L."/>
            <person name="Pitluck S."/>
            <person name="Peters L."/>
            <person name="Daligault H."/>
            <person name="Han C."/>
            <person name="Tapia R."/>
            <person name="Land M."/>
            <person name="Hauser L."/>
            <person name="Kyrpides N."/>
            <person name="Ivanova N."/>
            <person name="Pagani I."/>
            <person name="Turner P."/>
            <person name="Copley S."/>
            <person name="Woyke T."/>
        </authorList>
    </citation>
    <scope>NUCLEOTIDE SEQUENCE [LARGE SCALE GENOMIC DNA]</scope>
    <source>
        <strain evidence="6 7">L-1</strain>
    </source>
</reference>
<dbReference type="PROSITE" id="PS00061">
    <property type="entry name" value="ADH_SHORT"/>
    <property type="match status" value="1"/>
</dbReference>
<dbReference type="EMBL" id="CP002799">
    <property type="protein sequence ID" value="AEG50913.1"/>
    <property type="molecule type" value="Genomic_DNA"/>
</dbReference>
<evidence type="ECO:0000256" key="1">
    <source>
        <dbReference type="ARBA" id="ARBA00006484"/>
    </source>
</evidence>
<feature type="domain" description="Ketoreductase" evidence="5">
    <location>
        <begin position="7"/>
        <end position="191"/>
    </location>
</feature>
<dbReference type="RefSeq" id="WP_013849143.1">
    <property type="nucleotide sequence ID" value="NC_015594.1"/>
</dbReference>
<dbReference type="InterPro" id="IPR057326">
    <property type="entry name" value="KR_dom"/>
</dbReference>
<sequence length="290" mass="30609">MTEVQGRTAFITGGAHGIGLGIARALAADGVKVALADLDANALSLCKAELASITEVETVRLDVRDRQGFVEAIDHVEESLGPVTLLINNAGVAGSGDIDDLDYALWEWNIGINLWGVINGIQSVLPRMRARGLGGHVINTASASGLVGGTATMAYCTAKAGVVGLSESLRTELKGSGIGVSVLCPGPVATSILTHSAENLASVSVSRPVPSAERRDAQMSNVLEKAIQPDEVGRRVLAAIRANQFYIHTDRVMLQALEDRHREIVDAMPDEEMSLFTAELSAAFSRRRAS</sequence>
<dbReference type="FunFam" id="3.40.50.720:FF:000084">
    <property type="entry name" value="Short-chain dehydrogenase reductase"/>
    <property type="match status" value="1"/>
</dbReference>
<dbReference type="AlphaFoldDB" id="F6F3A1"/>
<evidence type="ECO:0000313" key="7">
    <source>
        <dbReference type="Proteomes" id="UP000007150"/>
    </source>
</evidence>
<dbReference type="SUPFAM" id="SSF51735">
    <property type="entry name" value="NAD(P)-binding Rossmann-fold domains"/>
    <property type="match status" value="1"/>
</dbReference>
<dbReference type="InterPro" id="IPR020904">
    <property type="entry name" value="Sc_DH/Rdtase_CS"/>
</dbReference>
<evidence type="ECO:0000313" key="6">
    <source>
        <dbReference type="EMBL" id="AEG50913.1"/>
    </source>
</evidence>
<evidence type="ECO:0000256" key="2">
    <source>
        <dbReference type="ARBA" id="ARBA00023002"/>
    </source>
</evidence>
<dbReference type="PANTHER" id="PTHR43391:SF26">
    <property type="entry name" value="BLL7251 PROTEIN"/>
    <property type="match status" value="1"/>
</dbReference>
<dbReference type="STRING" id="690566.Sphch_3315"/>
<evidence type="ECO:0000256" key="3">
    <source>
        <dbReference type="ARBA" id="ARBA00051383"/>
    </source>
</evidence>
<organism evidence="6 7">
    <name type="scientific">Sphingobium chlorophenolicum L-1</name>
    <dbReference type="NCBI Taxonomy" id="690566"/>
    <lineage>
        <taxon>Bacteria</taxon>
        <taxon>Pseudomonadati</taxon>
        <taxon>Pseudomonadota</taxon>
        <taxon>Alphaproteobacteria</taxon>
        <taxon>Sphingomonadales</taxon>
        <taxon>Sphingomonadaceae</taxon>
        <taxon>Sphingobium</taxon>
    </lineage>
</organism>
<dbReference type="GO" id="GO:0004303">
    <property type="term" value="F:estradiol 17-beta-dehydrogenase [NAD(P)+] activity"/>
    <property type="evidence" value="ECO:0007669"/>
    <property type="project" value="UniProtKB-EC"/>
</dbReference>
<accession>F6F3A1</accession>
<protein>
    <submittedName>
        <fullName evidence="6">Estradiol 17-beta-dehydrogenase</fullName>
        <ecNumber evidence="6">1.1.1.62</ecNumber>
    </submittedName>
</protein>
<dbReference type="Pfam" id="PF00106">
    <property type="entry name" value="adh_short"/>
    <property type="match status" value="1"/>
</dbReference>
<dbReference type="EC" id="1.1.1.62" evidence="6"/>
<dbReference type="SMART" id="SM00822">
    <property type="entry name" value="PKS_KR"/>
    <property type="match status" value="1"/>
</dbReference>
<gene>
    <name evidence="6" type="ORF">Sphch_3315</name>
</gene>
<comment type="similarity">
    <text evidence="1 4">Belongs to the short-chain dehydrogenases/reductases (SDR) family.</text>
</comment>
<dbReference type="PRINTS" id="PR00081">
    <property type="entry name" value="GDHRDH"/>
</dbReference>
<dbReference type="GO" id="GO:0018502">
    <property type="term" value="F:2,5-dichloro-2,5-cyclohexadiene-1,4-diol dehydrogenase activity"/>
    <property type="evidence" value="ECO:0007669"/>
    <property type="project" value="RHEA"/>
</dbReference>
<dbReference type="Proteomes" id="UP000007150">
    <property type="component" value="Chromosome 2"/>
</dbReference>
<name>F6F3A1_SPHCR</name>
<evidence type="ECO:0000259" key="5">
    <source>
        <dbReference type="SMART" id="SM00822"/>
    </source>
</evidence>
<dbReference type="Gene3D" id="3.40.50.720">
    <property type="entry name" value="NAD(P)-binding Rossmann-like Domain"/>
    <property type="match status" value="1"/>
</dbReference>
<dbReference type="PANTHER" id="PTHR43391">
    <property type="entry name" value="RETINOL DEHYDROGENASE-RELATED"/>
    <property type="match status" value="1"/>
</dbReference>
<proteinExistence type="inferred from homology"/>
<dbReference type="InterPro" id="IPR002347">
    <property type="entry name" value="SDR_fam"/>
</dbReference>
<keyword evidence="7" id="KW-1185">Reference proteome</keyword>
<evidence type="ECO:0000256" key="4">
    <source>
        <dbReference type="RuleBase" id="RU000363"/>
    </source>
</evidence>